<sequence length="116" mass="13350">MKVRTTKEQQRERLRRDMERFLSRGGSIKRVPPGTSGEPPRGARPLSPFSHTPRPPRTDLSRLAATIDARKHKPKVRRARSAAPRRRLIYDDFGEPLRWVWEDATAAPDTPDKENS</sequence>
<dbReference type="Proteomes" id="UP001107961">
    <property type="component" value="Unassembled WGS sequence"/>
</dbReference>
<dbReference type="EMBL" id="JAJVKT010000010">
    <property type="protein sequence ID" value="MCE7508932.1"/>
    <property type="molecule type" value="Genomic_DNA"/>
</dbReference>
<evidence type="ECO:0000313" key="4">
    <source>
        <dbReference type="Proteomes" id="UP001107961"/>
    </source>
</evidence>
<feature type="region of interest" description="Disordered" evidence="1">
    <location>
        <begin position="1"/>
        <end position="60"/>
    </location>
</feature>
<comment type="caution">
    <text evidence="3">The sequence shown here is derived from an EMBL/GenBank/DDBJ whole genome shotgun (WGS) entry which is preliminary data.</text>
</comment>
<dbReference type="AlphaFoldDB" id="A0A9Q3W6X4"/>
<proteinExistence type="predicted"/>
<reference evidence="3" key="1">
    <citation type="submission" date="2022-01" db="EMBL/GenBank/DDBJ databases">
        <authorList>
            <person name="Karlyshev A.V."/>
            <person name="Jaspars M."/>
        </authorList>
    </citation>
    <scope>NUCLEOTIDE SEQUENCE</scope>
    <source>
        <strain evidence="3">AGSA3-2</strain>
    </source>
</reference>
<dbReference type="Pfam" id="PF20661">
    <property type="entry name" value="SutA-RBD"/>
    <property type="match status" value="1"/>
</dbReference>
<gene>
    <name evidence="3" type="ORF">LZG35_09815</name>
</gene>
<organism evidence="3 4">
    <name type="scientific">Alloalcanivorax xenomutans</name>
    <dbReference type="NCBI Taxonomy" id="1094342"/>
    <lineage>
        <taxon>Bacteria</taxon>
        <taxon>Pseudomonadati</taxon>
        <taxon>Pseudomonadota</taxon>
        <taxon>Gammaproteobacteria</taxon>
        <taxon>Oceanospirillales</taxon>
        <taxon>Alcanivoracaceae</taxon>
        <taxon>Alloalcanivorax</taxon>
    </lineage>
</organism>
<evidence type="ECO:0000256" key="1">
    <source>
        <dbReference type="SAM" id="MobiDB-lite"/>
    </source>
</evidence>
<feature type="domain" description="Transcriptional regulator SutA RNAP-binding" evidence="2">
    <location>
        <begin position="5"/>
        <end position="39"/>
    </location>
</feature>
<dbReference type="InterPro" id="IPR049191">
    <property type="entry name" value="SutA_RBD"/>
</dbReference>
<evidence type="ECO:0000259" key="2">
    <source>
        <dbReference type="Pfam" id="PF20661"/>
    </source>
</evidence>
<evidence type="ECO:0000313" key="3">
    <source>
        <dbReference type="EMBL" id="MCE7508932.1"/>
    </source>
</evidence>
<dbReference type="RefSeq" id="WP_233925816.1">
    <property type="nucleotide sequence ID" value="NZ_JAJVKT010000010.1"/>
</dbReference>
<protein>
    <recommendedName>
        <fullName evidence="2">Transcriptional regulator SutA RNAP-binding domain-containing protein</fullName>
    </recommendedName>
</protein>
<accession>A0A9Q3W6X4</accession>
<name>A0A9Q3W6X4_9GAMM</name>
<feature type="compositionally biased region" description="Basic and acidic residues" evidence="1">
    <location>
        <begin position="1"/>
        <end position="22"/>
    </location>
</feature>
<keyword evidence="4" id="KW-1185">Reference proteome</keyword>